<reference evidence="6 7" key="1">
    <citation type="submission" date="2024-02" db="EMBL/GenBank/DDBJ databases">
        <title>de novo genome assembly of Solanum bulbocastanum strain 11H21.</title>
        <authorList>
            <person name="Hosaka A.J."/>
        </authorList>
    </citation>
    <scope>NUCLEOTIDE SEQUENCE [LARGE SCALE GENOMIC DNA]</scope>
    <source>
        <tissue evidence="6">Young leaves</tissue>
    </source>
</reference>
<evidence type="ECO:0000313" key="6">
    <source>
        <dbReference type="EMBL" id="KAK6780105.1"/>
    </source>
</evidence>
<gene>
    <name evidence="6" type="ORF">RDI58_022289</name>
</gene>
<protein>
    <recommendedName>
        <fullName evidence="5">SWIM-type domain-containing protein</fullName>
    </recommendedName>
</protein>
<dbReference type="InterPro" id="IPR007527">
    <property type="entry name" value="Znf_SWIM"/>
</dbReference>
<comment type="caution">
    <text evidence="6">The sequence shown here is derived from an EMBL/GenBank/DDBJ whole genome shotgun (WGS) entry which is preliminary data.</text>
</comment>
<dbReference type="GO" id="GO:0008270">
    <property type="term" value="F:zinc ion binding"/>
    <property type="evidence" value="ECO:0007669"/>
    <property type="project" value="UniProtKB-KW"/>
</dbReference>
<evidence type="ECO:0000256" key="4">
    <source>
        <dbReference type="PROSITE-ProRule" id="PRU00325"/>
    </source>
</evidence>
<evidence type="ECO:0000256" key="3">
    <source>
        <dbReference type="ARBA" id="ARBA00022833"/>
    </source>
</evidence>
<organism evidence="6 7">
    <name type="scientific">Solanum bulbocastanum</name>
    <name type="common">Wild potato</name>
    <dbReference type="NCBI Taxonomy" id="147425"/>
    <lineage>
        <taxon>Eukaryota</taxon>
        <taxon>Viridiplantae</taxon>
        <taxon>Streptophyta</taxon>
        <taxon>Embryophyta</taxon>
        <taxon>Tracheophyta</taxon>
        <taxon>Spermatophyta</taxon>
        <taxon>Magnoliopsida</taxon>
        <taxon>eudicotyledons</taxon>
        <taxon>Gunneridae</taxon>
        <taxon>Pentapetalae</taxon>
        <taxon>asterids</taxon>
        <taxon>lamiids</taxon>
        <taxon>Solanales</taxon>
        <taxon>Solanaceae</taxon>
        <taxon>Solanoideae</taxon>
        <taxon>Solaneae</taxon>
        <taxon>Solanum</taxon>
    </lineage>
</organism>
<evidence type="ECO:0000259" key="5">
    <source>
        <dbReference type="PROSITE" id="PS50966"/>
    </source>
</evidence>
<name>A0AAN8T3T6_SOLBU</name>
<dbReference type="InterPro" id="IPR006564">
    <property type="entry name" value="Znf_PMZ"/>
</dbReference>
<keyword evidence="3" id="KW-0862">Zinc</keyword>
<dbReference type="PANTHER" id="PTHR31973:SF189">
    <property type="entry name" value="TRANSPOSASE, MUDR, PLANT, MULE TRANSPOSASE DOMAIN PROTEIN-RELATED"/>
    <property type="match status" value="1"/>
</dbReference>
<dbReference type="PROSITE" id="PS50966">
    <property type="entry name" value="ZF_SWIM"/>
    <property type="match status" value="1"/>
</dbReference>
<dbReference type="AlphaFoldDB" id="A0AAN8T3T6"/>
<keyword evidence="7" id="KW-1185">Reference proteome</keyword>
<proteinExistence type="predicted"/>
<dbReference type="Proteomes" id="UP001371456">
    <property type="component" value="Unassembled WGS sequence"/>
</dbReference>
<dbReference type="EMBL" id="JBANQN010000009">
    <property type="protein sequence ID" value="KAK6780105.1"/>
    <property type="molecule type" value="Genomic_DNA"/>
</dbReference>
<evidence type="ECO:0000256" key="1">
    <source>
        <dbReference type="ARBA" id="ARBA00022723"/>
    </source>
</evidence>
<evidence type="ECO:0000256" key="2">
    <source>
        <dbReference type="ARBA" id="ARBA00022771"/>
    </source>
</evidence>
<keyword evidence="1" id="KW-0479">Metal-binding</keyword>
<dbReference type="Pfam" id="PF04434">
    <property type="entry name" value="SWIM"/>
    <property type="match status" value="1"/>
</dbReference>
<keyword evidence="2 4" id="KW-0863">Zinc-finger</keyword>
<accession>A0AAN8T3T6</accession>
<evidence type="ECO:0000313" key="7">
    <source>
        <dbReference type="Proteomes" id="UP001371456"/>
    </source>
</evidence>
<sequence>MEYLRRTLWVRFGLKVCRSVRSRWRENYSPVVDCVFPDLRAPVWRNCRFNFNIDLEFDLLLGMSDMQKGLVGAVGQLLPKAHHRWCVRHIEANWAKTWRGVEMKKLLWAYFDTICKNQACEINFIESFNKWILEARSKPIIKMLEAIRIKVMNRLKDLEEEGQKWTRDFNPYAMDLYKDYKIIAHGCHAQSNGDLGYEVTKGVDRHVVSLVRKKCTCRTWDLTGIPCPHAIKALEHDKKRTTE</sequence>
<feature type="domain" description="SWIM-type" evidence="5">
    <location>
        <begin position="197"/>
        <end position="238"/>
    </location>
</feature>
<dbReference type="SMART" id="SM00575">
    <property type="entry name" value="ZnF_PMZ"/>
    <property type="match status" value="1"/>
</dbReference>
<dbReference type="PANTHER" id="PTHR31973">
    <property type="entry name" value="POLYPROTEIN, PUTATIVE-RELATED"/>
    <property type="match status" value="1"/>
</dbReference>